<evidence type="ECO:0008006" key="4">
    <source>
        <dbReference type="Google" id="ProtNLM"/>
    </source>
</evidence>
<evidence type="ECO:0000313" key="2">
    <source>
        <dbReference type="EMBL" id="QOY41575.1"/>
    </source>
</evidence>
<evidence type="ECO:0000313" key="3">
    <source>
        <dbReference type="Proteomes" id="UP000593906"/>
    </source>
</evidence>
<dbReference type="InterPro" id="IPR006994">
    <property type="entry name" value="TCF25/Rqc1"/>
</dbReference>
<name>A0A7S7RFJ9_CRYPV</name>
<dbReference type="AlphaFoldDB" id="A0A7S7RFJ9"/>
<feature type="region of interest" description="Disordered" evidence="1">
    <location>
        <begin position="56"/>
        <end position="96"/>
    </location>
</feature>
<dbReference type="GO" id="GO:1990112">
    <property type="term" value="C:RQC complex"/>
    <property type="evidence" value="ECO:0007669"/>
    <property type="project" value="TreeGrafter"/>
</dbReference>
<reference evidence="2 3" key="1">
    <citation type="submission" date="2019-09" db="EMBL/GenBank/DDBJ databases">
        <title>Consistent, comparative and evidence-based genome assembly and annotation for Cryptosporidium parvum, C. hominis and C. tyzzeri.</title>
        <authorList>
            <person name="Baptista R.P."/>
            <person name="Li Y."/>
            <person name="Sateriale A."/>
            <person name="Ansell B."/>
            <person name="Jex A."/>
            <person name="Sanders M."/>
            <person name="Brooks K."/>
            <person name="Tracey A."/>
            <person name="Berriman M."/>
            <person name="Striepen B."/>
            <person name="Cotton J.A."/>
            <person name="Kissinger J.C."/>
        </authorList>
    </citation>
    <scope>NUCLEOTIDE SEQUENCE [LARGE SCALE GENOMIC DNA]</scope>
    <source>
        <strain evidence="2 3">IOWA-ATCC</strain>
    </source>
</reference>
<proteinExistence type="predicted"/>
<evidence type="ECO:0000256" key="1">
    <source>
        <dbReference type="SAM" id="MobiDB-lite"/>
    </source>
</evidence>
<dbReference type="EMBL" id="CP044418">
    <property type="protein sequence ID" value="QOY41575.1"/>
    <property type="molecule type" value="Genomic_DNA"/>
</dbReference>
<dbReference type="Proteomes" id="UP000593906">
    <property type="component" value="Chromosome 5"/>
</dbReference>
<dbReference type="VEuPathDB" id="CryptoDB:CPATCC_0023210"/>
<dbReference type="OMA" id="NINFNCY"/>
<feature type="compositionally biased region" description="Basic residues" evidence="1">
    <location>
        <begin position="73"/>
        <end position="86"/>
    </location>
</feature>
<protein>
    <recommendedName>
        <fullName evidence="4">Transcription factor 25</fullName>
    </recommendedName>
</protein>
<gene>
    <name evidence="2" type="ORF">CPATCC_002144</name>
</gene>
<dbReference type="PANTHER" id="PTHR22684">
    <property type="entry name" value="NULP1-RELATED"/>
    <property type="match status" value="1"/>
</dbReference>
<organism evidence="2 3">
    <name type="scientific">Cryptosporidium parvum</name>
    <dbReference type="NCBI Taxonomy" id="5807"/>
    <lineage>
        <taxon>Eukaryota</taxon>
        <taxon>Sar</taxon>
        <taxon>Alveolata</taxon>
        <taxon>Apicomplexa</taxon>
        <taxon>Conoidasida</taxon>
        <taxon>Coccidia</taxon>
        <taxon>Eucoccidiorida</taxon>
        <taxon>Eimeriorina</taxon>
        <taxon>Cryptosporidiidae</taxon>
        <taxon>Cryptosporidium</taxon>
    </lineage>
</organism>
<sequence>MVSKQFKRLLEEKKELELNTQGLDNDLFDHFSNVSYGNSFNALVSNDDEVILSDDYVQPKKNQTQENAEYYKKQKKKSEKKRGKKKLVNEGFESSVPNNDSRCCLTMNKKYFNCENEICSIFGNEAVKFEKKTNSRNFNPKNSHLNIRHYFISCDSQWPHLNREESGLIMKFIEEKNEFSISFDIEYIKNKEVLDILIDSMLVDEIHIFMEKNPFFFNGLIRLAEISALRDEHEVAFQHLQKALYVFESSLHPSFSPFRYTNGLPNTAIKSSEVESRDIFILLGYYMIALGNRGLFRTALEYCLLLISMDIAHDRFHSLLHLDYYAVLSSEFETLFQININFINQFRKYCTWNEKKIVQTDGKYGRIAKRSSDSTPLYYILPNFAFGIPLALYIKHTKTNSLNKEQLDIFYQQINDITIDQIINSKFDTNQIQKCSIYLIQSMLVFPEFVSLLKENLENSQIASSFSAWNKISNILGDFSGEFDVNSDSTENNVYPYLLVGKLLVEANMEKCKQIWKKPVYLSWVNACCNKIYNVIIENAENRNLIKLFVLKRRNMLLECKFNVFRYLDVKKSEFFINPTLPSFFRDENPKKRENFLESNSTISRSVSLCSDPISLYFLSLLPWYTIDQNVNDALSINLKEIVFECLYALKNYLNRNV</sequence>
<accession>A0A7S7RFJ9</accession>
<dbReference type="Pfam" id="PF04910">
    <property type="entry name" value="Tcf25"/>
    <property type="match status" value="1"/>
</dbReference>
<dbReference type="PANTHER" id="PTHR22684:SF0">
    <property type="entry name" value="RIBOSOME QUALITY CONTROL COMPLEX SUBUNIT TCF25"/>
    <property type="match status" value="1"/>
</dbReference>